<dbReference type="InterPro" id="IPR025669">
    <property type="entry name" value="AAA_dom"/>
</dbReference>
<dbReference type="GeneID" id="78315840"/>
<dbReference type="EMBL" id="FUWG01000003">
    <property type="protein sequence ID" value="SJZ30702.1"/>
    <property type="molecule type" value="Genomic_DNA"/>
</dbReference>
<evidence type="ECO:0000313" key="2">
    <source>
        <dbReference type="EMBL" id="SJZ30702.1"/>
    </source>
</evidence>
<sequence>MNENHNASDSASKKPTVLSINADKGGVGKSRLSILLSKCLAAAGYKVCVFDFDSSTHSSTNFLLKTDEDSYNKARKTHNTALAIFDEANNLYDYALPTDFENLFLIPFSRNLSSQRTVEYSRLEKIVNHTTGFDFLIIDCAPAYDNFKINAIRAADFNITPCLQDNDSFDSANDLLGHLISEIEDKIPTWFITINGYNKRWEESYGGKQKEYIDRYEQTFAGHITPRSCWLPWTQDVNEINDRKKLLSNKNFPNAVNNPALYDAVCNLAECFIDEETLNRPEVF</sequence>
<dbReference type="CDD" id="cd02042">
    <property type="entry name" value="ParAB_family"/>
    <property type="match status" value="1"/>
</dbReference>
<dbReference type="InterPro" id="IPR027417">
    <property type="entry name" value="P-loop_NTPase"/>
</dbReference>
<proteinExistence type="predicted"/>
<evidence type="ECO:0000313" key="3">
    <source>
        <dbReference type="Proteomes" id="UP000190423"/>
    </source>
</evidence>
<reference evidence="2 3" key="1">
    <citation type="submission" date="2017-02" db="EMBL/GenBank/DDBJ databases">
        <authorList>
            <person name="Peterson S.W."/>
        </authorList>
    </citation>
    <scope>NUCLEOTIDE SEQUENCE [LARGE SCALE GENOMIC DNA]</scope>
    <source>
        <strain evidence="2 3">ATCC BAA-908</strain>
    </source>
</reference>
<name>A0A1T4JKN5_TREPO</name>
<dbReference type="SUPFAM" id="SSF52540">
    <property type="entry name" value="P-loop containing nucleoside triphosphate hydrolases"/>
    <property type="match status" value="1"/>
</dbReference>
<feature type="domain" description="AAA" evidence="1">
    <location>
        <begin position="17"/>
        <end position="183"/>
    </location>
</feature>
<accession>A0A1T4JKN5</accession>
<evidence type="ECO:0000259" key="1">
    <source>
        <dbReference type="Pfam" id="PF13614"/>
    </source>
</evidence>
<gene>
    <name evidence="2" type="ORF">SAMN02745149_00522</name>
</gene>
<dbReference type="Gene3D" id="3.40.50.300">
    <property type="entry name" value="P-loop containing nucleotide triphosphate hydrolases"/>
    <property type="match status" value="1"/>
</dbReference>
<keyword evidence="3" id="KW-1185">Reference proteome</keyword>
<dbReference type="PANTHER" id="PTHR13696">
    <property type="entry name" value="P-LOOP CONTAINING NUCLEOSIDE TRIPHOSPHATE HYDROLASE"/>
    <property type="match status" value="1"/>
</dbReference>
<dbReference type="InterPro" id="IPR050678">
    <property type="entry name" value="DNA_Partitioning_ATPase"/>
</dbReference>
<protein>
    <submittedName>
        <fullName evidence="2">Cellulose biosynthesis protein BcsQ</fullName>
    </submittedName>
</protein>
<dbReference type="Pfam" id="PF13614">
    <property type="entry name" value="AAA_31"/>
    <property type="match status" value="1"/>
</dbReference>
<dbReference type="OrthoDB" id="361859at2"/>
<organism evidence="2 3">
    <name type="scientific">Treponema porcinum</name>
    <dbReference type="NCBI Taxonomy" id="261392"/>
    <lineage>
        <taxon>Bacteria</taxon>
        <taxon>Pseudomonadati</taxon>
        <taxon>Spirochaetota</taxon>
        <taxon>Spirochaetia</taxon>
        <taxon>Spirochaetales</taxon>
        <taxon>Treponemataceae</taxon>
        <taxon>Treponema</taxon>
    </lineage>
</organism>
<dbReference type="STRING" id="261392.SAMN02745149_00522"/>
<dbReference type="PANTHER" id="PTHR13696:SF99">
    <property type="entry name" value="COBYRINIC ACID AC-DIAMIDE SYNTHASE"/>
    <property type="match status" value="1"/>
</dbReference>
<dbReference type="RefSeq" id="WP_078932445.1">
    <property type="nucleotide sequence ID" value="NZ_FUWG01000003.1"/>
</dbReference>
<dbReference type="AlphaFoldDB" id="A0A1T4JKN5"/>
<dbReference type="Proteomes" id="UP000190423">
    <property type="component" value="Unassembled WGS sequence"/>
</dbReference>